<dbReference type="AlphaFoldDB" id="E2C193"/>
<feature type="non-terminal residue" evidence="1">
    <location>
        <position position="57"/>
    </location>
</feature>
<dbReference type="Proteomes" id="UP000008237">
    <property type="component" value="Unassembled WGS sequence"/>
</dbReference>
<proteinExistence type="predicted"/>
<reference evidence="1 2" key="1">
    <citation type="journal article" date="2010" name="Science">
        <title>Genomic comparison of the ants Camponotus floridanus and Harpegnathos saltator.</title>
        <authorList>
            <person name="Bonasio R."/>
            <person name="Zhang G."/>
            <person name="Ye C."/>
            <person name="Mutti N.S."/>
            <person name="Fang X."/>
            <person name="Qin N."/>
            <person name="Donahue G."/>
            <person name="Yang P."/>
            <person name="Li Q."/>
            <person name="Li C."/>
            <person name="Zhang P."/>
            <person name="Huang Z."/>
            <person name="Berger S.L."/>
            <person name="Reinberg D."/>
            <person name="Wang J."/>
            <person name="Liebig J."/>
        </authorList>
    </citation>
    <scope>NUCLEOTIDE SEQUENCE [LARGE SCALE GENOMIC DNA]</scope>
    <source>
        <strain evidence="1 2">R22 G/1</strain>
    </source>
</reference>
<evidence type="ECO:0000313" key="1">
    <source>
        <dbReference type="EMBL" id="EFN78290.1"/>
    </source>
</evidence>
<dbReference type="EMBL" id="GL451906">
    <property type="protein sequence ID" value="EFN78290.1"/>
    <property type="molecule type" value="Genomic_DNA"/>
</dbReference>
<name>E2C193_HARSA</name>
<gene>
    <name evidence="1" type="ORF">EAI_05544</name>
</gene>
<feature type="non-terminal residue" evidence="1">
    <location>
        <position position="1"/>
    </location>
</feature>
<evidence type="ECO:0000313" key="2">
    <source>
        <dbReference type="Proteomes" id="UP000008237"/>
    </source>
</evidence>
<dbReference type="InParanoid" id="E2C193"/>
<keyword evidence="2" id="KW-1185">Reference proteome</keyword>
<accession>E2C193</accession>
<organism evidence="2">
    <name type="scientific">Harpegnathos saltator</name>
    <name type="common">Jerdon's jumping ant</name>
    <dbReference type="NCBI Taxonomy" id="610380"/>
    <lineage>
        <taxon>Eukaryota</taxon>
        <taxon>Metazoa</taxon>
        <taxon>Ecdysozoa</taxon>
        <taxon>Arthropoda</taxon>
        <taxon>Hexapoda</taxon>
        <taxon>Insecta</taxon>
        <taxon>Pterygota</taxon>
        <taxon>Neoptera</taxon>
        <taxon>Endopterygota</taxon>
        <taxon>Hymenoptera</taxon>
        <taxon>Apocrita</taxon>
        <taxon>Aculeata</taxon>
        <taxon>Formicoidea</taxon>
        <taxon>Formicidae</taxon>
        <taxon>Ponerinae</taxon>
        <taxon>Ponerini</taxon>
        <taxon>Harpegnathos</taxon>
    </lineage>
</organism>
<protein>
    <submittedName>
        <fullName evidence="1">Uncharacterized protein</fullName>
    </submittedName>
</protein>
<sequence length="57" mass="6276">KDIQNEISALTPSVLGEGTFMTHKLLLTAVDNKICNILTDMSSMKCYICNASPKQMN</sequence>